<feature type="domain" description="ABC transporter" evidence="8">
    <location>
        <begin position="347"/>
        <end position="590"/>
    </location>
</feature>
<proteinExistence type="predicted"/>
<evidence type="ECO:0000256" key="4">
    <source>
        <dbReference type="ARBA" id="ARBA00022840"/>
    </source>
</evidence>
<feature type="transmembrane region" description="Helical" evidence="7">
    <location>
        <begin position="250"/>
        <end position="273"/>
    </location>
</feature>
<dbReference type="PROSITE" id="PS50893">
    <property type="entry name" value="ABC_TRANSPORTER_2"/>
    <property type="match status" value="1"/>
</dbReference>
<dbReference type="EMBL" id="JAGGLL010000020">
    <property type="protein sequence ID" value="MBP2022815.1"/>
    <property type="molecule type" value="Genomic_DNA"/>
</dbReference>
<organism evidence="10 11">
    <name type="scientific">Clostridium punense</name>
    <dbReference type="NCBI Taxonomy" id="1054297"/>
    <lineage>
        <taxon>Bacteria</taxon>
        <taxon>Bacillati</taxon>
        <taxon>Bacillota</taxon>
        <taxon>Clostridia</taxon>
        <taxon>Eubacteriales</taxon>
        <taxon>Clostridiaceae</taxon>
        <taxon>Clostridium</taxon>
    </lineage>
</organism>
<accession>A0ABS4K6A2</accession>
<sequence length="596" mass="67639">MGKKQYNILDLARIPFRCAKGYSFLIAFQRILDGIVLSIQILITAKFLDVAMQIANGKSNLSEIVFPLSLIGVFIAYTWLSSQIIKFVEYKLEFKLRERFRVSITEKVAKLQYKHIENQETWDLISRVSKQPEIVLKKAYINTLSFLSMLLRIVGVLAILITQVWWAGLTILLISIPLVILAMKSGKETYDASREISKHRRRYEYLGEVLTGREGALERNLFGFTEEVNKKWKEQYEITRKIVFKADLKFFVKLKLGSIVTAIITILMTTVLIKPVLDELMSVGMFISIVNGLFSLVQMMSWQLSEYVGELARNKEYLRDLGTFESLEELGGAVDLPSVNDLGVDTLEFKNVSFKYPGTDFYILKNLSFKLEKGVHYAFVGANGAGKTTITKLITGLYEEFEGDILINGESIKAYKYSELKSLFSVVYQDFAKYYVSMKDNISLGDVNHLGKEGEEESIKNSINIMGLEAAVEALPEKLNTPLGKIKSNGQDFSGGQWQRLAMARSITSKASLRILDEPTAALDPISESKIYEEFEKISKGGTTIFISHRLGSTKLAQEIFVLENGAIIEKGTHEELMEKRGVYEKMYESQRSWYL</sequence>
<dbReference type="InterPro" id="IPR039421">
    <property type="entry name" value="Type_1_exporter"/>
</dbReference>
<evidence type="ECO:0000259" key="9">
    <source>
        <dbReference type="PROSITE" id="PS50929"/>
    </source>
</evidence>
<evidence type="ECO:0000313" key="10">
    <source>
        <dbReference type="EMBL" id="MBP2022815.1"/>
    </source>
</evidence>
<dbReference type="Pfam" id="PF00005">
    <property type="entry name" value="ABC_tran"/>
    <property type="match status" value="1"/>
</dbReference>
<dbReference type="InterPro" id="IPR011527">
    <property type="entry name" value="ABC1_TM_dom"/>
</dbReference>
<dbReference type="SMART" id="SM00382">
    <property type="entry name" value="AAA"/>
    <property type="match status" value="1"/>
</dbReference>
<name>A0ABS4K6A2_9CLOT</name>
<dbReference type="InterPro" id="IPR017871">
    <property type="entry name" value="ABC_transporter-like_CS"/>
</dbReference>
<dbReference type="SUPFAM" id="SSF52540">
    <property type="entry name" value="P-loop containing nucleoside triphosphate hydrolases"/>
    <property type="match status" value="1"/>
</dbReference>
<dbReference type="GO" id="GO:0005524">
    <property type="term" value="F:ATP binding"/>
    <property type="evidence" value="ECO:0007669"/>
    <property type="project" value="UniProtKB-KW"/>
</dbReference>
<comment type="caution">
    <text evidence="10">The sequence shown here is derived from an EMBL/GenBank/DDBJ whole genome shotgun (WGS) entry which is preliminary data.</text>
</comment>
<feature type="transmembrane region" description="Helical" evidence="7">
    <location>
        <begin position="21"/>
        <end position="44"/>
    </location>
</feature>
<feature type="domain" description="ABC transmembrane type-1" evidence="9">
    <location>
        <begin position="31"/>
        <end position="302"/>
    </location>
</feature>
<keyword evidence="11" id="KW-1185">Reference proteome</keyword>
<keyword evidence="6 7" id="KW-0472">Membrane</keyword>
<evidence type="ECO:0000259" key="8">
    <source>
        <dbReference type="PROSITE" id="PS50893"/>
    </source>
</evidence>
<evidence type="ECO:0000313" key="11">
    <source>
        <dbReference type="Proteomes" id="UP001519308"/>
    </source>
</evidence>
<feature type="transmembrane region" description="Helical" evidence="7">
    <location>
        <begin position="139"/>
        <end position="159"/>
    </location>
</feature>
<feature type="transmembrane region" description="Helical" evidence="7">
    <location>
        <begin position="165"/>
        <end position="183"/>
    </location>
</feature>
<dbReference type="RefSeq" id="WP_021285412.1">
    <property type="nucleotide sequence ID" value="NZ_JAGGLL010000020.1"/>
</dbReference>
<dbReference type="SUPFAM" id="SSF90123">
    <property type="entry name" value="ABC transporter transmembrane region"/>
    <property type="match status" value="1"/>
</dbReference>
<reference evidence="10 11" key="1">
    <citation type="submission" date="2021-03" db="EMBL/GenBank/DDBJ databases">
        <title>Genomic Encyclopedia of Type Strains, Phase IV (KMG-IV): sequencing the most valuable type-strain genomes for metagenomic binning, comparative biology and taxonomic classification.</title>
        <authorList>
            <person name="Goeker M."/>
        </authorList>
    </citation>
    <scope>NUCLEOTIDE SEQUENCE [LARGE SCALE GENOMIC DNA]</scope>
    <source>
        <strain evidence="10 11">DSM 28650</strain>
    </source>
</reference>
<dbReference type="PANTHER" id="PTHR43394">
    <property type="entry name" value="ATP-DEPENDENT PERMEASE MDL1, MITOCHONDRIAL"/>
    <property type="match status" value="1"/>
</dbReference>
<dbReference type="Gene3D" id="1.20.1560.10">
    <property type="entry name" value="ABC transporter type 1, transmembrane domain"/>
    <property type="match status" value="1"/>
</dbReference>
<comment type="subcellular location">
    <subcellularLocation>
        <location evidence="1">Cell membrane</location>
        <topology evidence="1">Multi-pass membrane protein</topology>
    </subcellularLocation>
</comment>
<gene>
    <name evidence="10" type="ORF">J2Z44_002640</name>
</gene>
<dbReference type="PANTHER" id="PTHR43394:SF1">
    <property type="entry name" value="ATP-BINDING CASSETTE SUB-FAMILY B MEMBER 10, MITOCHONDRIAL"/>
    <property type="match status" value="1"/>
</dbReference>
<keyword evidence="4 10" id="KW-0067">ATP-binding</keyword>
<dbReference type="Proteomes" id="UP001519308">
    <property type="component" value="Unassembled WGS sequence"/>
</dbReference>
<evidence type="ECO:0000256" key="5">
    <source>
        <dbReference type="ARBA" id="ARBA00022989"/>
    </source>
</evidence>
<keyword evidence="3" id="KW-0547">Nucleotide-binding</keyword>
<dbReference type="InterPro" id="IPR027417">
    <property type="entry name" value="P-loop_NTPase"/>
</dbReference>
<evidence type="ECO:0000256" key="6">
    <source>
        <dbReference type="ARBA" id="ARBA00023136"/>
    </source>
</evidence>
<evidence type="ECO:0000256" key="3">
    <source>
        <dbReference type="ARBA" id="ARBA00022741"/>
    </source>
</evidence>
<keyword evidence="2 7" id="KW-0812">Transmembrane</keyword>
<dbReference type="InterPro" id="IPR003593">
    <property type="entry name" value="AAA+_ATPase"/>
</dbReference>
<dbReference type="Gene3D" id="3.40.50.300">
    <property type="entry name" value="P-loop containing nucleotide triphosphate hydrolases"/>
    <property type="match status" value="1"/>
</dbReference>
<evidence type="ECO:0000256" key="2">
    <source>
        <dbReference type="ARBA" id="ARBA00022692"/>
    </source>
</evidence>
<keyword evidence="5 7" id="KW-1133">Transmembrane helix</keyword>
<dbReference type="PROSITE" id="PS50929">
    <property type="entry name" value="ABC_TM1F"/>
    <property type="match status" value="1"/>
</dbReference>
<protein>
    <submittedName>
        <fullName evidence="10">ATP-binding cassette subfamily B protein</fullName>
    </submittedName>
</protein>
<evidence type="ECO:0000256" key="1">
    <source>
        <dbReference type="ARBA" id="ARBA00004651"/>
    </source>
</evidence>
<feature type="transmembrane region" description="Helical" evidence="7">
    <location>
        <begin position="64"/>
        <end position="88"/>
    </location>
</feature>
<dbReference type="InterPro" id="IPR036640">
    <property type="entry name" value="ABC1_TM_sf"/>
</dbReference>
<dbReference type="PROSITE" id="PS00211">
    <property type="entry name" value="ABC_TRANSPORTER_1"/>
    <property type="match status" value="1"/>
</dbReference>
<dbReference type="InterPro" id="IPR003439">
    <property type="entry name" value="ABC_transporter-like_ATP-bd"/>
</dbReference>
<evidence type="ECO:0000256" key="7">
    <source>
        <dbReference type="SAM" id="Phobius"/>
    </source>
</evidence>